<evidence type="ECO:0000313" key="15">
    <source>
        <dbReference type="EMBL" id="HGU33201.1"/>
    </source>
</evidence>
<feature type="repeat" description="CXXCXGXG motif" evidence="11">
    <location>
        <begin position="185"/>
        <end position="192"/>
    </location>
</feature>
<evidence type="ECO:0000256" key="6">
    <source>
        <dbReference type="ARBA" id="ARBA00023016"/>
    </source>
</evidence>
<comment type="subunit">
    <text evidence="11">Homodimer.</text>
</comment>
<sequence>MTTKRDYYEILGVSRNASESEIKAAYRKLAVTYHPDKNPGNKEAEEKFKEAAEAYEVLRDPQKRQIYDQFGHQGLEGAGFSGFRGFEDIFSSFGGIFEDLFGFGGSGRSRSRAQRGADLRYDLSLTFLQAAFGTETEIEVEKTGVCPTCEGSGCKPGTYPETCRQCHGSGQVTRSQGFFTVRTSCPVCRGNGQVITQPCPECRGNGRVIVHKKVSVKIPAGVDNGSRLRLNGEGEPGAYNGPAGDLYIFISVEPHEHFERSNTDIIYRAKVTFVQAALGDEIVIPTLSGETSIQIPKGAQPGDIIRLHGEGIPSLRSGKRGDLIVQFDVRTPTNLSKKQEELLREFKRLESGKLTNKLKNLLKGASSSSHAT</sequence>
<evidence type="ECO:0000256" key="7">
    <source>
        <dbReference type="ARBA" id="ARBA00023186"/>
    </source>
</evidence>
<feature type="repeat" description="CXXCXGXG motif" evidence="11">
    <location>
        <begin position="146"/>
        <end position="153"/>
    </location>
</feature>
<evidence type="ECO:0000256" key="9">
    <source>
        <dbReference type="ARBA" id="ARBA00061004"/>
    </source>
</evidence>
<dbReference type="NCBIfam" id="TIGR02349">
    <property type="entry name" value="DnaJ_bact"/>
    <property type="match status" value="1"/>
</dbReference>
<dbReference type="Pfam" id="PF00226">
    <property type="entry name" value="DnaJ"/>
    <property type="match status" value="1"/>
</dbReference>
<evidence type="ECO:0000256" key="11">
    <source>
        <dbReference type="HAMAP-Rule" id="MF_01152"/>
    </source>
</evidence>
<dbReference type="NCBIfam" id="NF010887">
    <property type="entry name" value="PRK14294.1"/>
    <property type="match status" value="1"/>
</dbReference>
<feature type="binding site" evidence="11">
    <location>
        <position position="149"/>
    </location>
    <ligand>
        <name>Zn(2+)</name>
        <dbReference type="ChEBI" id="CHEBI:29105"/>
        <label>1</label>
    </ligand>
</feature>
<feature type="binding site" evidence="11">
    <location>
        <position position="202"/>
    </location>
    <ligand>
        <name>Zn(2+)</name>
        <dbReference type="ChEBI" id="CHEBI:29105"/>
        <label>1</label>
    </ligand>
</feature>
<dbReference type="CDD" id="cd10747">
    <property type="entry name" value="DnaJ_C"/>
    <property type="match status" value="1"/>
</dbReference>
<dbReference type="NCBIfam" id="NF008035">
    <property type="entry name" value="PRK10767.1"/>
    <property type="match status" value="1"/>
</dbReference>
<dbReference type="PRINTS" id="PR00625">
    <property type="entry name" value="JDOMAIN"/>
</dbReference>
<dbReference type="InterPro" id="IPR036869">
    <property type="entry name" value="J_dom_sf"/>
</dbReference>
<evidence type="ECO:0000259" key="14">
    <source>
        <dbReference type="PROSITE" id="PS51188"/>
    </source>
</evidence>
<keyword evidence="3 11" id="KW-0677">Repeat</keyword>
<feature type="binding site" evidence="11">
    <location>
        <position position="166"/>
    </location>
    <ligand>
        <name>Zn(2+)</name>
        <dbReference type="ChEBI" id="CHEBI:29105"/>
        <label>2</label>
    </ligand>
</feature>
<dbReference type="InterPro" id="IPR012724">
    <property type="entry name" value="DnaJ"/>
</dbReference>
<dbReference type="GO" id="GO:0009408">
    <property type="term" value="P:response to heat"/>
    <property type="evidence" value="ECO:0007669"/>
    <property type="project" value="InterPro"/>
</dbReference>
<feature type="binding site" evidence="11">
    <location>
        <position position="199"/>
    </location>
    <ligand>
        <name>Zn(2+)</name>
        <dbReference type="ChEBI" id="CHEBI:29105"/>
        <label>1</label>
    </ligand>
</feature>
<protein>
    <recommendedName>
        <fullName evidence="10 11">Chaperone protein DnaJ</fullName>
    </recommendedName>
</protein>
<dbReference type="AlphaFoldDB" id="A0A7C4MNY4"/>
<dbReference type="PROSITE" id="PS00636">
    <property type="entry name" value="DNAJ_1"/>
    <property type="match status" value="1"/>
</dbReference>
<evidence type="ECO:0000256" key="10">
    <source>
        <dbReference type="ARBA" id="ARBA00067609"/>
    </source>
</evidence>
<dbReference type="SUPFAM" id="SSF57938">
    <property type="entry name" value="DnaJ/Hsp40 cysteine-rich domain"/>
    <property type="match status" value="1"/>
</dbReference>
<comment type="similarity">
    <text evidence="9 11">Belongs to the DnaJ family.</text>
</comment>
<proteinExistence type="inferred from homology"/>
<feature type="zinc finger region" description="CR-type" evidence="12">
    <location>
        <begin position="133"/>
        <end position="211"/>
    </location>
</feature>
<dbReference type="PANTHER" id="PTHR43096">
    <property type="entry name" value="DNAJ HOMOLOG 1, MITOCHONDRIAL-RELATED"/>
    <property type="match status" value="1"/>
</dbReference>
<dbReference type="PANTHER" id="PTHR43096:SF10">
    <property type="entry name" value="CHAPERONE PROTEIN DNAJ A6, CHLOROPLASTIC"/>
    <property type="match status" value="1"/>
</dbReference>
<dbReference type="GO" id="GO:0031072">
    <property type="term" value="F:heat shock protein binding"/>
    <property type="evidence" value="ECO:0007669"/>
    <property type="project" value="InterPro"/>
</dbReference>
<keyword evidence="11" id="KW-0963">Cytoplasm</keyword>
<dbReference type="GO" id="GO:0005737">
    <property type="term" value="C:cytoplasm"/>
    <property type="evidence" value="ECO:0007669"/>
    <property type="project" value="UniProtKB-SubCell"/>
</dbReference>
<dbReference type="InterPro" id="IPR008971">
    <property type="entry name" value="HSP40/DnaJ_pept-bd"/>
</dbReference>
<evidence type="ECO:0000256" key="3">
    <source>
        <dbReference type="ARBA" id="ARBA00022737"/>
    </source>
</evidence>
<dbReference type="InterPro" id="IPR036410">
    <property type="entry name" value="HSP_DnaJ_Cys-rich_dom_sf"/>
</dbReference>
<dbReference type="Gene3D" id="2.10.230.10">
    <property type="entry name" value="Heat shock protein DnaJ, cysteine-rich domain"/>
    <property type="match status" value="1"/>
</dbReference>
<feature type="domain" description="CR-type" evidence="14">
    <location>
        <begin position="133"/>
        <end position="211"/>
    </location>
</feature>
<evidence type="ECO:0000256" key="2">
    <source>
        <dbReference type="ARBA" id="ARBA00022723"/>
    </source>
</evidence>
<feature type="repeat" description="CXXCXGXG motif" evidence="11">
    <location>
        <begin position="199"/>
        <end position="206"/>
    </location>
</feature>
<dbReference type="Gene3D" id="1.10.287.110">
    <property type="entry name" value="DnaJ domain"/>
    <property type="match status" value="1"/>
</dbReference>
<dbReference type="GO" id="GO:0051082">
    <property type="term" value="F:unfolded protein binding"/>
    <property type="evidence" value="ECO:0007669"/>
    <property type="project" value="UniProtKB-UniRule"/>
</dbReference>
<dbReference type="FunFam" id="1.10.287.110:FF:000034">
    <property type="entry name" value="Chaperone protein DnaJ"/>
    <property type="match status" value="1"/>
</dbReference>
<comment type="function">
    <text evidence="8 11">Participates actively in the response to hyperosmotic and heat shock by preventing the aggregation of stress-denatured proteins and by disaggregating proteins, also in an autonomous, DnaK-independent fashion. Unfolded proteins bind initially to DnaJ; upon interaction with the DnaJ-bound protein, DnaK hydrolyzes its bound ATP, resulting in the formation of a stable complex. GrpE releases ADP from DnaK; ATP binding to DnaK triggers the release of the substrate protein, thus completing the reaction cycle. Several rounds of ATP-dependent interactions between DnaJ, DnaK and GrpE are required for fully efficient folding. Also involved, together with DnaK and GrpE, in the DNA replication of plasmids through activation of initiation proteins.</text>
</comment>
<comment type="caution">
    <text evidence="15">The sequence shown here is derived from an EMBL/GenBank/DDBJ whole genome shotgun (WGS) entry which is preliminary data.</text>
</comment>
<dbReference type="GO" id="GO:0042026">
    <property type="term" value="P:protein refolding"/>
    <property type="evidence" value="ECO:0007669"/>
    <property type="project" value="TreeGrafter"/>
</dbReference>
<dbReference type="FunFam" id="2.10.230.10:FF:000002">
    <property type="entry name" value="Molecular chaperone DnaJ"/>
    <property type="match status" value="1"/>
</dbReference>
<organism evidence="15">
    <name type="scientific">Desulfatirhabdium butyrativorans</name>
    <dbReference type="NCBI Taxonomy" id="340467"/>
    <lineage>
        <taxon>Bacteria</taxon>
        <taxon>Pseudomonadati</taxon>
        <taxon>Thermodesulfobacteriota</taxon>
        <taxon>Desulfobacteria</taxon>
        <taxon>Desulfobacterales</taxon>
        <taxon>Desulfatirhabdiaceae</taxon>
        <taxon>Desulfatirhabdium</taxon>
    </lineage>
</organism>
<dbReference type="Pfam" id="PF00684">
    <property type="entry name" value="DnaJ_CXXCXGXG"/>
    <property type="match status" value="1"/>
</dbReference>
<name>A0A7C4MNY4_9BACT</name>
<feature type="repeat" description="CXXCXGXG motif" evidence="11">
    <location>
        <begin position="163"/>
        <end position="170"/>
    </location>
</feature>
<dbReference type="GO" id="GO:0006260">
    <property type="term" value="P:DNA replication"/>
    <property type="evidence" value="ECO:0007669"/>
    <property type="project" value="UniProtKB-KW"/>
</dbReference>
<dbReference type="SUPFAM" id="SSF46565">
    <property type="entry name" value="Chaperone J-domain"/>
    <property type="match status" value="1"/>
</dbReference>
<dbReference type="InterPro" id="IPR018253">
    <property type="entry name" value="DnaJ_domain_CS"/>
</dbReference>
<evidence type="ECO:0000256" key="4">
    <source>
        <dbReference type="ARBA" id="ARBA00022771"/>
    </source>
</evidence>
<keyword evidence="1 11" id="KW-0235">DNA replication</keyword>
<reference evidence="15" key="1">
    <citation type="journal article" date="2020" name="mSystems">
        <title>Genome- and Community-Level Interaction Insights into Carbon Utilization and Element Cycling Functions of Hydrothermarchaeota in Hydrothermal Sediment.</title>
        <authorList>
            <person name="Zhou Z."/>
            <person name="Liu Y."/>
            <person name="Xu W."/>
            <person name="Pan J."/>
            <person name="Luo Z.H."/>
            <person name="Li M."/>
        </authorList>
    </citation>
    <scope>NUCLEOTIDE SEQUENCE [LARGE SCALE GENOMIC DNA]</scope>
    <source>
        <strain evidence="15">SpSt-477</strain>
    </source>
</reference>
<dbReference type="InterPro" id="IPR001623">
    <property type="entry name" value="DnaJ_domain"/>
</dbReference>
<dbReference type="EMBL" id="DSUH01000234">
    <property type="protein sequence ID" value="HGU33201.1"/>
    <property type="molecule type" value="Genomic_DNA"/>
</dbReference>
<gene>
    <name evidence="11 15" type="primary">dnaJ</name>
    <name evidence="15" type="ORF">ENS29_10145</name>
</gene>
<dbReference type="GO" id="GO:0005524">
    <property type="term" value="F:ATP binding"/>
    <property type="evidence" value="ECO:0007669"/>
    <property type="project" value="InterPro"/>
</dbReference>
<evidence type="ECO:0000256" key="5">
    <source>
        <dbReference type="ARBA" id="ARBA00022833"/>
    </source>
</evidence>
<dbReference type="CDD" id="cd06257">
    <property type="entry name" value="DnaJ"/>
    <property type="match status" value="1"/>
</dbReference>
<keyword evidence="6 11" id="KW-0346">Stress response</keyword>
<dbReference type="PROSITE" id="PS51188">
    <property type="entry name" value="ZF_CR"/>
    <property type="match status" value="1"/>
</dbReference>
<dbReference type="HAMAP" id="MF_01152">
    <property type="entry name" value="DnaJ"/>
    <property type="match status" value="1"/>
</dbReference>
<dbReference type="InterPro" id="IPR002939">
    <property type="entry name" value="DnaJ_C"/>
</dbReference>
<keyword evidence="5 11" id="KW-0862">Zinc</keyword>
<evidence type="ECO:0000259" key="13">
    <source>
        <dbReference type="PROSITE" id="PS50076"/>
    </source>
</evidence>
<comment type="domain">
    <text evidence="11">The J domain is necessary and sufficient to stimulate DnaK ATPase activity. Zinc center 1 plays an important role in the autonomous, DnaK-independent chaperone activity of DnaJ. Zinc center 2 is essential for interaction with DnaK and for DnaJ activity.</text>
</comment>
<feature type="binding site" evidence="11">
    <location>
        <position position="188"/>
    </location>
    <ligand>
        <name>Zn(2+)</name>
        <dbReference type="ChEBI" id="CHEBI:29105"/>
        <label>2</label>
    </ligand>
</feature>
<dbReference type="PROSITE" id="PS50076">
    <property type="entry name" value="DNAJ_2"/>
    <property type="match status" value="1"/>
</dbReference>
<feature type="binding site" evidence="11">
    <location>
        <position position="163"/>
    </location>
    <ligand>
        <name>Zn(2+)</name>
        <dbReference type="ChEBI" id="CHEBI:29105"/>
        <label>2</label>
    </ligand>
</feature>
<keyword evidence="7 11" id="KW-0143">Chaperone</keyword>
<comment type="cofactor">
    <cofactor evidence="11">
        <name>Zn(2+)</name>
        <dbReference type="ChEBI" id="CHEBI:29105"/>
    </cofactor>
    <text evidence="11">Binds 2 Zn(2+) ions per monomer.</text>
</comment>
<evidence type="ECO:0000256" key="1">
    <source>
        <dbReference type="ARBA" id="ARBA00022705"/>
    </source>
</evidence>
<dbReference type="CDD" id="cd10719">
    <property type="entry name" value="DnaJ_zf"/>
    <property type="match status" value="1"/>
</dbReference>
<feature type="binding site" evidence="11">
    <location>
        <position position="185"/>
    </location>
    <ligand>
        <name>Zn(2+)</name>
        <dbReference type="ChEBI" id="CHEBI:29105"/>
        <label>2</label>
    </ligand>
</feature>
<keyword evidence="2 11" id="KW-0479">Metal-binding</keyword>
<feature type="domain" description="J" evidence="13">
    <location>
        <begin position="6"/>
        <end position="71"/>
    </location>
</feature>
<dbReference type="SMART" id="SM00271">
    <property type="entry name" value="DnaJ"/>
    <property type="match status" value="1"/>
</dbReference>
<dbReference type="FunFam" id="2.60.260.20:FF:000005">
    <property type="entry name" value="Chaperone protein dnaJ 1, mitochondrial"/>
    <property type="match status" value="1"/>
</dbReference>
<dbReference type="Pfam" id="PF01556">
    <property type="entry name" value="DnaJ_C"/>
    <property type="match status" value="1"/>
</dbReference>
<comment type="subcellular location">
    <subcellularLocation>
        <location evidence="11">Cytoplasm</location>
    </subcellularLocation>
</comment>
<dbReference type="Gene3D" id="2.60.260.20">
    <property type="entry name" value="Urease metallochaperone UreE, N-terminal domain"/>
    <property type="match status" value="2"/>
</dbReference>
<dbReference type="InterPro" id="IPR001305">
    <property type="entry name" value="HSP_DnaJ_Cys-rich_dom"/>
</dbReference>
<feature type="binding site" evidence="11">
    <location>
        <position position="146"/>
    </location>
    <ligand>
        <name>Zn(2+)</name>
        <dbReference type="ChEBI" id="CHEBI:29105"/>
        <label>1</label>
    </ligand>
</feature>
<evidence type="ECO:0000256" key="12">
    <source>
        <dbReference type="PROSITE-ProRule" id="PRU00546"/>
    </source>
</evidence>
<accession>A0A7C4MNY4</accession>
<evidence type="ECO:0000256" key="8">
    <source>
        <dbReference type="ARBA" id="ARBA00053423"/>
    </source>
</evidence>
<dbReference type="GO" id="GO:0008270">
    <property type="term" value="F:zinc ion binding"/>
    <property type="evidence" value="ECO:0007669"/>
    <property type="project" value="UniProtKB-UniRule"/>
</dbReference>
<dbReference type="SUPFAM" id="SSF49493">
    <property type="entry name" value="HSP40/DnaJ peptide-binding domain"/>
    <property type="match status" value="2"/>
</dbReference>
<keyword evidence="4 11" id="KW-0863">Zinc-finger</keyword>